<evidence type="ECO:0008006" key="4">
    <source>
        <dbReference type="Google" id="ProtNLM"/>
    </source>
</evidence>
<dbReference type="STRING" id="139420.A0A371DIW0"/>
<proteinExistence type="predicted"/>
<keyword evidence="3" id="KW-1185">Reference proteome</keyword>
<protein>
    <recommendedName>
        <fullName evidence="4">SAP domain-containing protein</fullName>
    </recommendedName>
</protein>
<dbReference type="Proteomes" id="UP000256964">
    <property type="component" value="Unassembled WGS sequence"/>
</dbReference>
<gene>
    <name evidence="2" type="ORF">OH76DRAFT_1416620</name>
</gene>
<evidence type="ECO:0000313" key="2">
    <source>
        <dbReference type="EMBL" id="RDX52475.1"/>
    </source>
</evidence>
<evidence type="ECO:0000256" key="1">
    <source>
        <dbReference type="SAM" id="MobiDB-lite"/>
    </source>
</evidence>
<dbReference type="AlphaFoldDB" id="A0A371DIW0"/>
<accession>A0A371DIW0</accession>
<sequence length="279" mass="30672">MDIGAPKRRDQYVVIRGLTRDASGSGSGDRDWIGWMLKDEPEVSESQVSSPPRLVPRLLLPPLALSHDTHDPLYAYDSHAAVMATTTTQILFNSPALHSLKRDQLVKLCKIHSIKANGKNVELIRRLKQRAQELPPDAALPDDDDEDPFHAMDIDDGAPADSDAGTDVDMQPGYGMDSEDSEMQDVVLTSRFSIPRPSEQWEIVMEDIAEADETMGTASSKDSLRTALGGEFGTHSSKERAGDCELCPADKDTEFCEERHILVLLLENIQSTTTAGENV</sequence>
<reference evidence="2 3" key="1">
    <citation type="journal article" date="2018" name="Biotechnol. Biofuels">
        <title>Integrative visual omics of the white-rot fungus Polyporus brumalis exposes the biotechnological potential of its oxidative enzymes for delignifying raw plant biomass.</title>
        <authorList>
            <person name="Miyauchi S."/>
            <person name="Rancon A."/>
            <person name="Drula E."/>
            <person name="Hage H."/>
            <person name="Chaduli D."/>
            <person name="Favel A."/>
            <person name="Grisel S."/>
            <person name="Henrissat B."/>
            <person name="Herpoel-Gimbert I."/>
            <person name="Ruiz-Duenas F.J."/>
            <person name="Chevret D."/>
            <person name="Hainaut M."/>
            <person name="Lin J."/>
            <person name="Wang M."/>
            <person name="Pangilinan J."/>
            <person name="Lipzen A."/>
            <person name="Lesage-Meessen L."/>
            <person name="Navarro D."/>
            <person name="Riley R."/>
            <person name="Grigoriev I.V."/>
            <person name="Zhou S."/>
            <person name="Raouche S."/>
            <person name="Rosso M.N."/>
        </authorList>
    </citation>
    <scope>NUCLEOTIDE SEQUENCE [LARGE SCALE GENOMIC DNA]</scope>
    <source>
        <strain evidence="2 3">BRFM 1820</strain>
    </source>
</reference>
<name>A0A371DIW0_9APHY</name>
<organism evidence="2 3">
    <name type="scientific">Lentinus brumalis</name>
    <dbReference type="NCBI Taxonomy" id="2498619"/>
    <lineage>
        <taxon>Eukaryota</taxon>
        <taxon>Fungi</taxon>
        <taxon>Dikarya</taxon>
        <taxon>Basidiomycota</taxon>
        <taxon>Agaricomycotina</taxon>
        <taxon>Agaricomycetes</taxon>
        <taxon>Polyporales</taxon>
        <taxon>Polyporaceae</taxon>
        <taxon>Lentinus</taxon>
    </lineage>
</organism>
<feature type="region of interest" description="Disordered" evidence="1">
    <location>
        <begin position="132"/>
        <end position="181"/>
    </location>
</feature>
<evidence type="ECO:0000313" key="3">
    <source>
        <dbReference type="Proteomes" id="UP000256964"/>
    </source>
</evidence>
<dbReference type="EMBL" id="KZ857390">
    <property type="protein sequence ID" value="RDX52475.1"/>
    <property type="molecule type" value="Genomic_DNA"/>
</dbReference>
<dbReference type="OrthoDB" id="5964929at2759"/>